<evidence type="ECO:0000256" key="3">
    <source>
        <dbReference type="ARBA" id="ARBA00022538"/>
    </source>
</evidence>
<dbReference type="PANTHER" id="PTHR11537">
    <property type="entry name" value="VOLTAGE-GATED POTASSIUM CHANNEL"/>
    <property type="match status" value="1"/>
</dbReference>
<evidence type="ECO:0000256" key="13">
    <source>
        <dbReference type="SAM" id="MobiDB-lite"/>
    </source>
</evidence>
<feature type="transmembrane region" description="Helical" evidence="14">
    <location>
        <begin position="462"/>
        <end position="483"/>
    </location>
</feature>
<dbReference type="WBParaSite" id="Smp_163090.1">
    <property type="protein sequence ID" value="Smp_163090.1"/>
    <property type="gene ID" value="Smp_163090"/>
</dbReference>
<keyword evidence="7" id="KW-0630">Potassium</keyword>
<dbReference type="GO" id="GO:0001508">
    <property type="term" value="P:action potential"/>
    <property type="evidence" value="ECO:0007669"/>
    <property type="project" value="TreeGrafter"/>
</dbReference>
<feature type="compositionally biased region" description="Polar residues" evidence="13">
    <location>
        <begin position="565"/>
        <end position="582"/>
    </location>
</feature>
<name>A0A3Q0KRN5_SCHMA</name>
<keyword evidence="2" id="KW-0813">Transport</keyword>
<organism evidence="16 17">
    <name type="scientific">Schistosoma mansoni</name>
    <name type="common">Blood fluke</name>
    <dbReference type="NCBI Taxonomy" id="6183"/>
    <lineage>
        <taxon>Eukaryota</taxon>
        <taxon>Metazoa</taxon>
        <taxon>Spiralia</taxon>
        <taxon>Lophotrochozoa</taxon>
        <taxon>Platyhelminthes</taxon>
        <taxon>Trematoda</taxon>
        <taxon>Digenea</taxon>
        <taxon>Strigeidida</taxon>
        <taxon>Schistosomatoidea</taxon>
        <taxon>Schistosomatidae</taxon>
        <taxon>Schistosoma</taxon>
    </lineage>
</organism>
<reference evidence="17" key="2">
    <citation type="submission" date="2018-12" db="UniProtKB">
        <authorList>
            <consortium name="WormBaseParasite"/>
        </authorList>
    </citation>
    <scope>IDENTIFICATION</scope>
    <source>
        <strain evidence="17">Puerto Rican</strain>
    </source>
</reference>
<dbReference type="Pfam" id="PF02214">
    <property type="entry name" value="BTB_2"/>
    <property type="match status" value="1"/>
</dbReference>
<sequence length="796" mass="91386">MDSENRVILNVGGIRHETYKATLKKIPATRLSKLTEAVANYDPILNEYFFDRHPGVFNQILNYYRTGKLHYPTDVCGPLFEEELEFWGLDANQVEPCCWMTYTSHRETQETLQILNDLDLDTERRTEEELYSKFGWDDAYQSGKLTLWQRYKPKIWMLFDECYSSLGAKIIAVISVFFIVLSILCFCLKTSSNLRIPILYNDTTIQIQSKHISTNYKTSLHYIPYSTLSSSSSPPSPPSLSSPSSVYRHINTHHIPQSFNHDHNDNNDNVWTIRKRMIKSHILFSYIESISNGWFTFEILIRFIVTPSKLQFIKSPINIIDLLALLSFYIDLCLTKIMLTEVNYESLEFFSIIRIMRLFKLTRHIAGLKILIHTFRASLKELILLVFFLIVFIVIFAALMYYAERFQYNPQNDFSSIPIGLWWAIVTMTTVGYGDQLSYSGVAITQKFDSVSSYYKMNKGMIVGAMCAITGVMTISLPVPVIVSNFSRFYTHTQAQSKLPKRRRRILPVEAVRPKTCGQAPQLSSSVKLKNSLGVVPPGIARNFNTSNDSPMRLPLNGERKSPFLDTNSKVTENPSNEQTTLRPLIPRREEITLLPGDNLLQYKGSVNWSKSSLIKDTSNTSETNRLLMNCEEKEKAPFVQSKHQLFDNVVIDNTNAVNHIDEENSYNTEDMKEDMKNQNLPISNICPNLLIDKNFKSSKNTTNNDLSRQIGNDEISYSINPKLSYINYKTPCFSFDEHDHNNIEENFLPSDSSLNQLEELLTLRNHNYEITPPRLSCVSGDKLDMKFITGSQAPT</sequence>
<keyword evidence="3" id="KW-0633">Potassium transport</keyword>
<dbReference type="SUPFAM" id="SSF54695">
    <property type="entry name" value="POZ domain"/>
    <property type="match status" value="1"/>
</dbReference>
<dbReference type="GO" id="GO:0032809">
    <property type="term" value="C:neuronal cell body membrane"/>
    <property type="evidence" value="ECO:0007669"/>
    <property type="project" value="TreeGrafter"/>
</dbReference>
<reference evidence="16" key="1">
    <citation type="journal article" date="2012" name="PLoS Negl. Trop. Dis.">
        <title>A systematically improved high quality genome and transcriptome of the human blood fluke Schistosoma mansoni.</title>
        <authorList>
            <person name="Protasio A.V."/>
            <person name="Tsai I.J."/>
            <person name="Babbage A."/>
            <person name="Nichol S."/>
            <person name="Hunt M."/>
            <person name="Aslett M.A."/>
            <person name="De Silva N."/>
            <person name="Velarde G.S."/>
            <person name="Anderson T.J."/>
            <person name="Clark R.C."/>
            <person name="Davidson C."/>
            <person name="Dillon G.P."/>
            <person name="Holroyd N.E."/>
            <person name="LoVerde P.T."/>
            <person name="Lloyd C."/>
            <person name="McQuillan J."/>
            <person name="Oliveira G."/>
            <person name="Otto T.D."/>
            <person name="Parker-Manuel S.J."/>
            <person name="Quail M.A."/>
            <person name="Wilson R.A."/>
            <person name="Zerlotini A."/>
            <person name="Dunne D.W."/>
            <person name="Berriman M."/>
        </authorList>
    </citation>
    <scope>NUCLEOTIDE SEQUENCE [LARGE SCALE GENOMIC DNA]</scope>
    <source>
        <strain evidence="16">Puerto Rican</strain>
    </source>
</reference>
<dbReference type="FunCoup" id="A0A3Q0KRN5">
    <property type="interactions" value="116"/>
</dbReference>
<keyword evidence="11" id="KW-0407">Ion channel</keyword>
<evidence type="ECO:0000256" key="11">
    <source>
        <dbReference type="ARBA" id="ARBA00023303"/>
    </source>
</evidence>
<feature type="domain" description="BTB" evidence="15">
    <location>
        <begin position="5"/>
        <end position="105"/>
    </location>
</feature>
<dbReference type="InterPro" id="IPR028325">
    <property type="entry name" value="VG_K_chnl"/>
</dbReference>
<dbReference type="PANTHER" id="PTHR11537:SF252">
    <property type="entry name" value="POTASSIUM VOLTAGE-GATED CHANNEL PROTEIN SHAW"/>
    <property type="match status" value="1"/>
</dbReference>
<evidence type="ECO:0000256" key="4">
    <source>
        <dbReference type="ARBA" id="ARBA00022692"/>
    </source>
</evidence>
<keyword evidence="8 14" id="KW-1133">Transmembrane helix</keyword>
<dbReference type="Gene3D" id="1.10.287.70">
    <property type="match status" value="1"/>
</dbReference>
<dbReference type="STRING" id="6183.A0A3Q0KRN5"/>
<evidence type="ECO:0000256" key="12">
    <source>
        <dbReference type="ARBA" id="ARBA00061303"/>
    </source>
</evidence>
<evidence type="ECO:0000256" key="10">
    <source>
        <dbReference type="ARBA" id="ARBA00023136"/>
    </source>
</evidence>
<dbReference type="SUPFAM" id="SSF81324">
    <property type="entry name" value="Voltage-gated potassium channels"/>
    <property type="match status" value="1"/>
</dbReference>
<dbReference type="Pfam" id="PF00520">
    <property type="entry name" value="Ion_trans"/>
    <property type="match status" value="1"/>
</dbReference>
<dbReference type="PRINTS" id="PR01491">
    <property type="entry name" value="KVCHANNEL"/>
</dbReference>
<dbReference type="InterPro" id="IPR003974">
    <property type="entry name" value="K_chnl_volt-dep_Kv3"/>
</dbReference>
<comment type="similarity">
    <text evidence="12">Belongs to the potassium channel family. C (Shaw) (TC 1.A.1.2) subfamily. Shaw sub-subfamily.</text>
</comment>
<dbReference type="InterPro" id="IPR005821">
    <property type="entry name" value="Ion_trans_dom"/>
</dbReference>
<dbReference type="InterPro" id="IPR000210">
    <property type="entry name" value="BTB/POZ_dom"/>
</dbReference>
<evidence type="ECO:0000256" key="7">
    <source>
        <dbReference type="ARBA" id="ARBA00022958"/>
    </source>
</evidence>
<keyword evidence="9" id="KW-0406">Ion transport</keyword>
<feature type="region of interest" description="Disordered" evidence="13">
    <location>
        <begin position="560"/>
        <end position="583"/>
    </location>
</feature>
<dbReference type="InParanoid" id="A0A3Q0KRN5"/>
<feature type="transmembrane region" description="Helical" evidence="14">
    <location>
        <begin position="283"/>
        <end position="305"/>
    </location>
</feature>
<dbReference type="GO" id="GO:0008076">
    <property type="term" value="C:voltage-gated potassium channel complex"/>
    <property type="evidence" value="ECO:0007669"/>
    <property type="project" value="InterPro"/>
</dbReference>
<dbReference type="GO" id="GO:0045211">
    <property type="term" value="C:postsynaptic membrane"/>
    <property type="evidence" value="ECO:0007669"/>
    <property type="project" value="TreeGrafter"/>
</dbReference>
<dbReference type="Gene3D" id="1.20.120.350">
    <property type="entry name" value="Voltage-gated potassium channels. Chain C"/>
    <property type="match status" value="1"/>
</dbReference>
<dbReference type="AlphaFoldDB" id="A0A3Q0KRN5"/>
<feature type="transmembrane region" description="Helical" evidence="14">
    <location>
        <begin position="382"/>
        <end position="403"/>
    </location>
</feature>
<dbReference type="Gene3D" id="3.30.710.10">
    <property type="entry name" value="Potassium Channel Kv1.1, Chain A"/>
    <property type="match status" value="1"/>
</dbReference>
<feature type="transmembrane region" description="Helical" evidence="14">
    <location>
        <begin position="317"/>
        <end position="339"/>
    </location>
</feature>
<dbReference type="PRINTS" id="PR00169">
    <property type="entry name" value="KCHANNEL"/>
</dbReference>
<dbReference type="FunFam" id="1.10.287.70:FF:000002">
    <property type="entry name" value="Potassium voltage-gated channel subfamily a member"/>
    <property type="match status" value="1"/>
</dbReference>
<dbReference type="FunFam" id="3.30.710.10:FF:000020">
    <property type="entry name" value="Potassium voltage-gated channel protein Shaw"/>
    <property type="match status" value="1"/>
</dbReference>
<dbReference type="InterPro" id="IPR011333">
    <property type="entry name" value="SKP1/BTB/POZ_sf"/>
</dbReference>
<dbReference type="ExpressionAtlas" id="A0A3Q0KRN5">
    <property type="expression patterns" value="baseline"/>
</dbReference>
<dbReference type="GO" id="GO:0051260">
    <property type="term" value="P:protein homooligomerization"/>
    <property type="evidence" value="ECO:0007669"/>
    <property type="project" value="InterPro"/>
</dbReference>
<dbReference type="GO" id="GO:0005251">
    <property type="term" value="F:delayed rectifier potassium channel activity"/>
    <property type="evidence" value="ECO:0007669"/>
    <property type="project" value="TreeGrafter"/>
</dbReference>
<evidence type="ECO:0000256" key="8">
    <source>
        <dbReference type="ARBA" id="ARBA00022989"/>
    </source>
</evidence>
<evidence type="ECO:0000313" key="16">
    <source>
        <dbReference type="Proteomes" id="UP000008854"/>
    </source>
</evidence>
<evidence type="ECO:0000256" key="5">
    <source>
        <dbReference type="ARBA" id="ARBA00022826"/>
    </source>
</evidence>
<dbReference type="GO" id="GO:0042734">
    <property type="term" value="C:presynaptic membrane"/>
    <property type="evidence" value="ECO:0007669"/>
    <property type="project" value="TreeGrafter"/>
</dbReference>
<accession>A0A3Q0KRN5</accession>
<comment type="subcellular location">
    <subcellularLocation>
        <location evidence="1">Membrane</location>
        <topology evidence="1">Multi-pass membrane protein</topology>
    </subcellularLocation>
</comment>
<dbReference type="GO" id="GO:0043679">
    <property type="term" value="C:axon terminus"/>
    <property type="evidence" value="ECO:0007669"/>
    <property type="project" value="TreeGrafter"/>
</dbReference>
<keyword evidence="4 14" id="KW-0812">Transmembrane</keyword>
<keyword evidence="5" id="KW-0631">Potassium channel</keyword>
<evidence type="ECO:0000259" key="15">
    <source>
        <dbReference type="SMART" id="SM00225"/>
    </source>
</evidence>
<feature type="transmembrane region" description="Helical" evidence="14">
    <location>
        <begin position="415"/>
        <end position="434"/>
    </location>
</feature>
<evidence type="ECO:0000313" key="17">
    <source>
        <dbReference type="WBParaSite" id="Smp_163090.1"/>
    </source>
</evidence>
<keyword evidence="10 14" id="KW-0472">Membrane</keyword>
<evidence type="ECO:0000256" key="9">
    <source>
        <dbReference type="ARBA" id="ARBA00023065"/>
    </source>
</evidence>
<dbReference type="Proteomes" id="UP000008854">
    <property type="component" value="Unassembled WGS sequence"/>
</dbReference>
<dbReference type="InterPro" id="IPR003968">
    <property type="entry name" value="K_chnl_volt-dep_Kv"/>
</dbReference>
<evidence type="ECO:0000256" key="6">
    <source>
        <dbReference type="ARBA" id="ARBA00022882"/>
    </source>
</evidence>
<evidence type="ECO:0000256" key="1">
    <source>
        <dbReference type="ARBA" id="ARBA00004141"/>
    </source>
</evidence>
<dbReference type="GO" id="GO:0032590">
    <property type="term" value="C:dendrite membrane"/>
    <property type="evidence" value="ECO:0007669"/>
    <property type="project" value="TreeGrafter"/>
</dbReference>
<protein>
    <submittedName>
        <fullName evidence="17">Voltage-gated potassium channel, putative</fullName>
    </submittedName>
</protein>
<dbReference type="InterPro" id="IPR027359">
    <property type="entry name" value="Volt_channel_dom_sf"/>
</dbReference>
<dbReference type="PRINTS" id="PR01498">
    <property type="entry name" value="SHAWCHANNEL"/>
</dbReference>
<evidence type="ECO:0000256" key="14">
    <source>
        <dbReference type="SAM" id="Phobius"/>
    </source>
</evidence>
<feature type="transmembrane region" description="Helical" evidence="14">
    <location>
        <begin position="166"/>
        <end position="188"/>
    </location>
</feature>
<evidence type="ECO:0000256" key="2">
    <source>
        <dbReference type="ARBA" id="ARBA00022448"/>
    </source>
</evidence>
<proteinExistence type="inferred from homology"/>
<keyword evidence="16" id="KW-1185">Reference proteome</keyword>
<dbReference type="InterPro" id="IPR003131">
    <property type="entry name" value="T1-type_BTB"/>
</dbReference>
<dbReference type="CDD" id="cd18416">
    <property type="entry name" value="BTB_Shaw-like"/>
    <property type="match status" value="1"/>
</dbReference>
<keyword evidence="6" id="KW-0851">Voltage-gated channel</keyword>
<dbReference type="SMART" id="SM00225">
    <property type="entry name" value="BTB"/>
    <property type="match status" value="1"/>
</dbReference>